<dbReference type="EMBL" id="SWJQ01000501">
    <property type="protein sequence ID" value="TRZ13562.1"/>
    <property type="molecule type" value="Genomic_DNA"/>
</dbReference>
<comment type="caution">
    <text evidence="2">The sequence shown here is derived from an EMBL/GenBank/DDBJ whole genome shotgun (WGS) entry which is preliminary data.</text>
</comment>
<name>A0A8K1LH17_9PASS</name>
<reference evidence="2" key="1">
    <citation type="submission" date="2019-04" db="EMBL/GenBank/DDBJ databases">
        <title>Genome assembly of Zosterops borbonicus 15179.</title>
        <authorList>
            <person name="Leroy T."/>
            <person name="Anselmetti Y."/>
            <person name="Tilak M.-K."/>
            <person name="Nabholz B."/>
        </authorList>
    </citation>
    <scope>NUCLEOTIDE SEQUENCE</scope>
    <source>
        <strain evidence="2">HGM_15179</strain>
        <tissue evidence="2">Muscle</tissue>
    </source>
</reference>
<protein>
    <submittedName>
        <fullName evidence="2">Uncharacterized protein</fullName>
    </submittedName>
</protein>
<gene>
    <name evidence="2" type="ORF">HGM15179_013557</name>
</gene>
<evidence type="ECO:0000313" key="3">
    <source>
        <dbReference type="Proteomes" id="UP000796761"/>
    </source>
</evidence>
<dbReference type="OrthoDB" id="9400878at2759"/>
<proteinExistence type="predicted"/>
<evidence type="ECO:0000256" key="1">
    <source>
        <dbReference type="SAM" id="MobiDB-lite"/>
    </source>
</evidence>
<feature type="region of interest" description="Disordered" evidence="1">
    <location>
        <begin position="47"/>
        <end position="77"/>
    </location>
</feature>
<accession>A0A8K1LH17</accession>
<evidence type="ECO:0000313" key="2">
    <source>
        <dbReference type="EMBL" id="TRZ13562.1"/>
    </source>
</evidence>
<keyword evidence="3" id="KW-1185">Reference proteome</keyword>
<dbReference type="Proteomes" id="UP000796761">
    <property type="component" value="Unassembled WGS sequence"/>
</dbReference>
<dbReference type="AlphaFoldDB" id="A0A8K1LH17"/>
<organism evidence="2 3">
    <name type="scientific">Zosterops borbonicus</name>
    <dbReference type="NCBI Taxonomy" id="364589"/>
    <lineage>
        <taxon>Eukaryota</taxon>
        <taxon>Metazoa</taxon>
        <taxon>Chordata</taxon>
        <taxon>Craniata</taxon>
        <taxon>Vertebrata</taxon>
        <taxon>Euteleostomi</taxon>
        <taxon>Archelosauria</taxon>
        <taxon>Archosauria</taxon>
        <taxon>Dinosauria</taxon>
        <taxon>Saurischia</taxon>
        <taxon>Theropoda</taxon>
        <taxon>Coelurosauria</taxon>
        <taxon>Aves</taxon>
        <taxon>Neognathae</taxon>
        <taxon>Neoaves</taxon>
        <taxon>Telluraves</taxon>
        <taxon>Australaves</taxon>
        <taxon>Passeriformes</taxon>
        <taxon>Sylvioidea</taxon>
        <taxon>Zosteropidae</taxon>
        <taxon>Zosterops</taxon>
    </lineage>
</organism>
<sequence length="133" mass="14605">MSDEVMPGSSNMDPPLAKAKFIKYGGSTSALTYCRRKRSYHAEVISARQEQVERNSPADTKVTTEEETGGAPGTRAEVPLQPLVQTMVRQLCSCSPWRRCRDLPADLEGDSLEQVDTQKKAVIPWEAYAGTGS</sequence>